<dbReference type="InterPro" id="IPR021283">
    <property type="entry name" value="Phage_Wedge1"/>
</dbReference>
<name>A0A972NU20_9BURK</name>
<dbReference type="EMBL" id="WOEZ01000185">
    <property type="protein sequence ID" value="NPT59116.1"/>
    <property type="molecule type" value="Genomic_DNA"/>
</dbReference>
<dbReference type="RefSeq" id="WP_172172169.1">
    <property type="nucleotide sequence ID" value="NZ_WOEZ01000185.1"/>
</dbReference>
<evidence type="ECO:0000313" key="1">
    <source>
        <dbReference type="EMBL" id="NPT59116.1"/>
    </source>
</evidence>
<protein>
    <submittedName>
        <fullName evidence="1">DUF2612 domain-containing protein</fullName>
    </submittedName>
</protein>
<proteinExistence type="predicted"/>
<accession>A0A972NU20</accession>
<evidence type="ECO:0000313" key="2">
    <source>
        <dbReference type="Proteomes" id="UP000655523"/>
    </source>
</evidence>
<dbReference type="Proteomes" id="UP000655523">
    <property type="component" value="Unassembled WGS sequence"/>
</dbReference>
<gene>
    <name evidence="1" type="ORF">GNZ13_32295</name>
</gene>
<organism evidence="1 2">
    <name type="scientific">Paraburkholderia elongata</name>
    <dbReference type="NCBI Taxonomy" id="2675747"/>
    <lineage>
        <taxon>Bacteria</taxon>
        <taxon>Pseudomonadati</taxon>
        <taxon>Pseudomonadota</taxon>
        <taxon>Betaproteobacteria</taxon>
        <taxon>Burkholderiales</taxon>
        <taxon>Burkholderiaceae</taxon>
        <taxon>Paraburkholderia</taxon>
    </lineage>
</organism>
<dbReference type="AlphaFoldDB" id="A0A972NU20"/>
<keyword evidence="2" id="KW-1185">Reference proteome</keyword>
<comment type="caution">
    <text evidence="1">The sequence shown here is derived from an EMBL/GenBank/DDBJ whole genome shotgun (WGS) entry which is preliminary data.</text>
</comment>
<reference evidence="1 2" key="1">
    <citation type="submission" date="2019-11" db="EMBL/GenBank/DDBJ databases">
        <title>Metabolism of dissolved organic matter in forest soils.</title>
        <authorList>
            <person name="Cyle K.T."/>
            <person name="Wilhelm R.C."/>
            <person name="Martinez C.E."/>
        </authorList>
    </citation>
    <scope>NUCLEOTIDE SEQUENCE [LARGE SCALE GENOMIC DNA]</scope>
    <source>
        <strain evidence="1 2">5N</strain>
    </source>
</reference>
<dbReference type="Pfam" id="PF11041">
    <property type="entry name" value="Phage_Wedge1"/>
    <property type="match status" value="1"/>
</dbReference>
<sequence>MVNLEQTIISQYANSSIITQLVTNMNQYIDPRANLAQFYSFVFNVQTAQSWGLDILGRIVGVSRNIQIPGAITDLGFKEGLNYQPFGQAPFYAGTPATNTYILSDPAYRTLILVKALGNISSSTAHSLNQLLQNLFAGRGRCYVSDTGGMQMRFTFEFALYPYEISILTQSGAVPRPAAVNAKILQVDIPTTFGFNEAGIYQNFGHGVFFNASTGLLNAA</sequence>